<dbReference type="SUPFAM" id="SSF56349">
    <property type="entry name" value="DNA breaking-rejoining enzymes"/>
    <property type="match status" value="1"/>
</dbReference>
<evidence type="ECO:0000256" key="3">
    <source>
        <dbReference type="ARBA" id="ARBA00023172"/>
    </source>
</evidence>
<reference evidence="6 7" key="1">
    <citation type="submission" date="2023-09" db="EMBL/GenBank/DDBJ databases">
        <authorList>
            <person name="Rey-Velasco X."/>
        </authorList>
    </citation>
    <scope>NUCLEOTIDE SEQUENCE [LARGE SCALE GENOMIC DNA]</scope>
    <source>
        <strain evidence="6 7">F363</strain>
    </source>
</reference>
<dbReference type="Gene3D" id="1.10.150.130">
    <property type="match status" value="1"/>
</dbReference>
<dbReference type="Proteomes" id="UP001262889">
    <property type="component" value="Unassembled WGS sequence"/>
</dbReference>
<evidence type="ECO:0000256" key="1">
    <source>
        <dbReference type="ARBA" id="ARBA00022908"/>
    </source>
</evidence>
<dbReference type="InterPro" id="IPR013762">
    <property type="entry name" value="Integrase-like_cat_sf"/>
</dbReference>
<organism evidence="6 7">
    <name type="scientific">Autumnicola tepida</name>
    <dbReference type="NCBI Taxonomy" id="3075595"/>
    <lineage>
        <taxon>Bacteria</taxon>
        <taxon>Pseudomonadati</taxon>
        <taxon>Bacteroidota</taxon>
        <taxon>Flavobacteriia</taxon>
        <taxon>Flavobacteriales</taxon>
        <taxon>Flavobacteriaceae</taxon>
        <taxon>Autumnicola</taxon>
    </lineage>
</organism>
<dbReference type="InterPro" id="IPR011010">
    <property type="entry name" value="DNA_brk_join_enz"/>
</dbReference>
<dbReference type="InterPro" id="IPR044068">
    <property type="entry name" value="CB"/>
</dbReference>
<keyword evidence="2 4" id="KW-0238">DNA-binding</keyword>
<keyword evidence="1" id="KW-0229">DNA integration</keyword>
<proteinExistence type="predicted"/>
<keyword evidence="3" id="KW-0233">DNA recombination</keyword>
<comment type="caution">
    <text evidence="6">The sequence shown here is derived from an EMBL/GenBank/DDBJ whole genome shotgun (WGS) entry which is preliminary data.</text>
</comment>
<gene>
    <name evidence="6" type="ORF">RM553_12630</name>
</gene>
<feature type="domain" description="Core-binding (CB)" evidence="5">
    <location>
        <begin position="121"/>
        <end position="214"/>
    </location>
</feature>
<name>A0ABU3CBH2_9FLAO</name>
<protein>
    <recommendedName>
        <fullName evidence="5">Core-binding (CB) domain-containing protein</fullName>
    </recommendedName>
</protein>
<accession>A0ABU3CBH2</accession>
<evidence type="ECO:0000256" key="4">
    <source>
        <dbReference type="PROSITE-ProRule" id="PRU01248"/>
    </source>
</evidence>
<evidence type="ECO:0000313" key="7">
    <source>
        <dbReference type="Proteomes" id="UP001262889"/>
    </source>
</evidence>
<dbReference type="PROSITE" id="PS51900">
    <property type="entry name" value="CB"/>
    <property type="match status" value="1"/>
</dbReference>
<evidence type="ECO:0000259" key="5">
    <source>
        <dbReference type="PROSITE" id="PS51900"/>
    </source>
</evidence>
<evidence type="ECO:0000313" key="6">
    <source>
        <dbReference type="EMBL" id="MDT0643680.1"/>
    </source>
</evidence>
<keyword evidence="7" id="KW-1185">Reference proteome</keyword>
<dbReference type="RefSeq" id="WP_311535298.1">
    <property type="nucleotide sequence ID" value="NZ_JAVRHQ010000015.1"/>
</dbReference>
<evidence type="ECO:0000256" key="2">
    <source>
        <dbReference type="ARBA" id="ARBA00023125"/>
    </source>
</evidence>
<dbReference type="Gene3D" id="1.10.443.10">
    <property type="entry name" value="Intergrase catalytic core"/>
    <property type="match status" value="1"/>
</dbReference>
<dbReference type="InterPro" id="IPR010998">
    <property type="entry name" value="Integrase_recombinase_N"/>
</dbReference>
<dbReference type="EMBL" id="JAVRHQ010000015">
    <property type="protein sequence ID" value="MDT0643680.1"/>
    <property type="molecule type" value="Genomic_DNA"/>
</dbReference>
<sequence length="431" mass="51058">MKKERYFKIEPTSEPTYIKITLDKPQYSQPKLYIPTEEKNGKKVPTVKPGNRWYVWFLWRNPETDNLDIKIKRYKEINRAKTVKERKAIGAALIRATEIMLERGWNPLNKKVEKKAKSKVMTLEKAMDYALQLRSVNKKESTVADYTVRLEFFKSWAKKKGYLGLPVPKFDLEKFYEYYDYLLLEYKTDKNKPLSNASIENHKRLLSSLFTQLKNKRIIEHNFVKDIPKLEIDPQQNTPFTNKEIKRIREYLQENDPYLLKFIPFITSCLLRPREILRLQIKDLNVIDFVLKVETKTEILATVKITEKIKPVIESMQLEKFPLDYYVFTPEGRPGEWNSKLNSKVGYMGKRFAKVKEALGFGEEYGLYSFRHSSIGNIQENLQKMGYSETEIVHKIMPITRHKTEKAVRTYLRNLKKYTPQDHSELTTLEI</sequence>